<evidence type="ECO:0000256" key="1">
    <source>
        <dbReference type="SAM" id="SignalP"/>
    </source>
</evidence>
<feature type="chain" id="PRO_5036943370" evidence="1">
    <location>
        <begin position="24"/>
        <end position="313"/>
    </location>
</feature>
<dbReference type="EMBL" id="JAEPRQ010000003">
    <property type="protein sequence ID" value="MBK4216260.1"/>
    <property type="molecule type" value="Genomic_DNA"/>
</dbReference>
<gene>
    <name evidence="2" type="ORF">JJJ17_10015</name>
</gene>
<proteinExistence type="predicted"/>
<dbReference type="InterPro" id="IPR000036">
    <property type="entry name" value="Peptidase_A26_omptin"/>
</dbReference>
<evidence type="ECO:0000313" key="2">
    <source>
        <dbReference type="EMBL" id="MBK4216260.1"/>
    </source>
</evidence>
<comment type="caution">
    <text evidence="2">The sequence shown here is derived from an EMBL/GenBank/DDBJ whole genome shotgun (WGS) entry which is preliminary data.</text>
</comment>
<keyword evidence="3" id="KW-1185">Reference proteome</keyword>
<dbReference type="GO" id="GO:0009279">
    <property type="term" value="C:cell outer membrane"/>
    <property type="evidence" value="ECO:0007669"/>
    <property type="project" value="InterPro"/>
</dbReference>
<dbReference type="InterPro" id="IPR020080">
    <property type="entry name" value="OM_adhesin/peptidase_omptin"/>
</dbReference>
<dbReference type="AlphaFoldDB" id="A0A934SCB2"/>
<dbReference type="PRINTS" id="PR00482">
    <property type="entry name" value="OMPTIN"/>
</dbReference>
<reference evidence="2" key="1">
    <citation type="submission" date="2021-01" db="EMBL/GenBank/DDBJ databases">
        <title>Paracoccus amoyensis sp. nov., isolated from the surface seawater along the coast of Xiamen Island, China.</title>
        <authorList>
            <person name="Lyu L."/>
        </authorList>
    </citation>
    <scope>NUCLEOTIDE SEQUENCE</scope>
    <source>
        <strain evidence="2">MJ17</strain>
    </source>
</reference>
<dbReference type="SUPFAM" id="SSF69917">
    <property type="entry name" value="OMPT-like"/>
    <property type="match status" value="1"/>
</dbReference>
<protein>
    <submittedName>
        <fullName evidence="2">Omptin family outer membrane protease</fullName>
    </submittedName>
</protein>
<dbReference type="InterPro" id="IPR053724">
    <property type="entry name" value="OMP_A26_sf"/>
</dbReference>
<keyword evidence="2" id="KW-0645">Protease</keyword>
<keyword evidence="2" id="KW-0378">Hydrolase</keyword>
<sequence>MCVFSRFLLPVLAALTLTFPASAEIADTARPRFEVALGHTTLSANEQVYWNGDRISRLNWEAKVPTATLGFSNRFADGWILNGQATFRLGGNGHMTDHDWLPPFATGFGPDDWSHQSTHPDSPLRKYLDVDLSLGRDIVLNDSTRLNLHGGVKYTNVRWDARGGTSVYSYQDLRDTAGLFRDGMRVVSYKQEHVTIFGGAELTRVQGPWQFSGRLRAGISPSPQERDHHWLRDLRFDNDYGAMAYASIAGQVDYQIADRFTVFASAGYQKFFEDRGDAYYTTIEHGQDLGYAPGAAGADLSAMTVAFGVSGRF</sequence>
<evidence type="ECO:0000313" key="3">
    <source>
        <dbReference type="Proteomes" id="UP000640485"/>
    </source>
</evidence>
<organism evidence="2 3">
    <name type="scientific">Paracoccus caeni</name>
    <dbReference type="NCBI Taxonomy" id="657651"/>
    <lineage>
        <taxon>Bacteria</taxon>
        <taxon>Pseudomonadati</taxon>
        <taxon>Pseudomonadota</taxon>
        <taxon>Alphaproteobacteria</taxon>
        <taxon>Rhodobacterales</taxon>
        <taxon>Paracoccaceae</taxon>
        <taxon>Paracoccus</taxon>
    </lineage>
</organism>
<dbReference type="GO" id="GO:0004190">
    <property type="term" value="F:aspartic-type endopeptidase activity"/>
    <property type="evidence" value="ECO:0007669"/>
    <property type="project" value="InterPro"/>
</dbReference>
<accession>A0A934SCB2</accession>
<dbReference type="Proteomes" id="UP000640485">
    <property type="component" value="Unassembled WGS sequence"/>
</dbReference>
<dbReference type="RefSeq" id="WP_200685989.1">
    <property type="nucleotide sequence ID" value="NZ_JAEPRQ010000003.1"/>
</dbReference>
<dbReference type="Pfam" id="PF01278">
    <property type="entry name" value="Omptin"/>
    <property type="match status" value="1"/>
</dbReference>
<dbReference type="GO" id="GO:0006508">
    <property type="term" value="P:proteolysis"/>
    <property type="evidence" value="ECO:0007669"/>
    <property type="project" value="UniProtKB-KW"/>
</dbReference>
<dbReference type="Gene3D" id="2.40.128.90">
    <property type="entry name" value="OMPT-like"/>
    <property type="match status" value="1"/>
</dbReference>
<keyword evidence="1" id="KW-0732">Signal</keyword>
<feature type="signal peptide" evidence="1">
    <location>
        <begin position="1"/>
        <end position="23"/>
    </location>
</feature>
<name>A0A934SCB2_9RHOB</name>